<comment type="caution">
    <text evidence="4">The sequence shown here is derived from an EMBL/GenBank/DDBJ whole genome shotgun (WGS) entry which is preliminary data.</text>
</comment>
<feature type="compositionally biased region" description="Polar residues" evidence="2">
    <location>
        <begin position="621"/>
        <end position="638"/>
    </location>
</feature>
<name>A0A8J6K590_ELECQ</name>
<dbReference type="InterPro" id="IPR017893">
    <property type="entry name" value="DBB_domain"/>
</dbReference>
<dbReference type="GO" id="GO:0042113">
    <property type="term" value="P:B cell activation"/>
    <property type="evidence" value="ECO:0007669"/>
    <property type="project" value="TreeGrafter"/>
</dbReference>
<feature type="region of interest" description="Disordered" evidence="2">
    <location>
        <begin position="619"/>
        <end position="638"/>
    </location>
</feature>
<dbReference type="InterPro" id="IPR041340">
    <property type="entry name" value="PIK3AP1_TIR"/>
</dbReference>
<dbReference type="AlphaFoldDB" id="A0A8J6K590"/>
<dbReference type="PANTHER" id="PTHR16267:SF13">
    <property type="entry name" value="B-CELL SCAFFOLD PROTEIN WITH ANKYRIN REPEATS"/>
    <property type="match status" value="1"/>
</dbReference>
<dbReference type="InterPro" id="IPR036770">
    <property type="entry name" value="Ankyrin_rpt-contain_sf"/>
</dbReference>
<keyword evidence="5" id="KW-1185">Reference proteome</keyword>
<dbReference type="Proteomes" id="UP000770717">
    <property type="component" value="Unassembled WGS sequence"/>
</dbReference>
<dbReference type="GO" id="GO:0050869">
    <property type="term" value="P:negative regulation of B cell activation"/>
    <property type="evidence" value="ECO:0007669"/>
    <property type="project" value="TreeGrafter"/>
</dbReference>
<organism evidence="4 5">
    <name type="scientific">Eleutherodactylus coqui</name>
    <name type="common">Puerto Rican coqui</name>
    <dbReference type="NCBI Taxonomy" id="57060"/>
    <lineage>
        <taxon>Eukaryota</taxon>
        <taxon>Metazoa</taxon>
        <taxon>Chordata</taxon>
        <taxon>Craniata</taxon>
        <taxon>Vertebrata</taxon>
        <taxon>Euteleostomi</taxon>
        <taxon>Amphibia</taxon>
        <taxon>Batrachia</taxon>
        <taxon>Anura</taxon>
        <taxon>Neobatrachia</taxon>
        <taxon>Hyloidea</taxon>
        <taxon>Eleutherodactylidae</taxon>
        <taxon>Eleutherodactylinae</taxon>
        <taxon>Eleutherodactylus</taxon>
        <taxon>Eleutherodactylus</taxon>
    </lineage>
</organism>
<dbReference type="GO" id="GO:0005102">
    <property type="term" value="F:signaling receptor binding"/>
    <property type="evidence" value="ECO:0007669"/>
    <property type="project" value="TreeGrafter"/>
</dbReference>
<gene>
    <name evidence="4" type="ORF">GDO78_012012</name>
</gene>
<dbReference type="PROSITE" id="PS51376">
    <property type="entry name" value="DBB"/>
    <property type="match status" value="1"/>
</dbReference>
<reference evidence="4" key="1">
    <citation type="thesis" date="2020" institute="ProQuest LLC" country="789 East Eisenhower Parkway, Ann Arbor, MI, USA">
        <title>Comparative Genomics and Chromosome Evolution.</title>
        <authorList>
            <person name="Mudd A.B."/>
        </authorList>
    </citation>
    <scope>NUCLEOTIDE SEQUENCE</scope>
    <source>
        <strain evidence="4">HN-11 Male</strain>
        <tissue evidence="4">Kidney and liver</tissue>
    </source>
</reference>
<evidence type="ECO:0000313" key="4">
    <source>
        <dbReference type="EMBL" id="KAG9480307.1"/>
    </source>
</evidence>
<keyword evidence="1" id="KW-0597">Phosphoprotein</keyword>
<feature type="domain" description="DBB" evidence="3">
    <location>
        <begin position="170"/>
        <end position="303"/>
    </location>
</feature>
<evidence type="ECO:0000256" key="1">
    <source>
        <dbReference type="ARBA" id="ARBA00022553"/>
    </source>
</evidence>
<dbReference type="EMBL" id="WNTK01000007">
    <property type="protein sequence ID" value="KAG9480307.1"/>
    <property type="molecule type" value="Genomic_DNA"/>
</dbReference>
<protein>
    <recommendedName>
        <fullName evidence="3">DBB domain-containing protein</fullName>
    </recommendedName>
</protein>
<evidence type="ECO:0000256" key="2">
    <source>
        <dbReference type="SAM" id="MobiDB-lite"/>
    </source>
</evidence>
<dbReference type="OrthoDB" id="8192811at2759"/>
<dbReference type="Gene3D" id="3.40.50.10140">
    <property type="entry name" value="Toll/interleukin-1 receptor homology (TIR) domain"/>
    <property type="match status" value="1"/>
</dbReference>
<feature type="region of interest" description="Disordered" evidence="2">
    <location>
        <begin position="408"/>
        <end position="437"/>
    </location>
</feature>
<sequence>MTKNLLVIYESSGEEWAAYLKELLTLHLQIDDVFLYNVTCESNEMVESLISSIWQCKLLVLTRDILKIFYENQSTNFFELLQPSYKVVLMLCGVNSPEGLYELFSFERDCQVILPDQDPQDYISTVSTLMNEAYGDRNISQPSDKTTEISTWSNIEQEDAKTDPTTSMLVLPKRISCENPGELFIILSKQIPKNTEVEVEFCTKNQLIRKKPKQWSEKILCLRALEFPPGEVTVNVCSGEIIRASTQIEYFSTTEDLKHLLLKTIDPVPFICQAFHVYTLEELDKVLMKSLKNKISSCEYNLYEPTQHRISGSSEEIPTLLHCAAKLGLKEVARLLMQSPAANYISKITNKYGDDPAKMAEKHGHLDIQDIIYQGTKELKANQDDIPGESVDFEQEDIYVDMVECADSQQSSKDSCSNDDDTDPDQVNETEQDAQEYPVEENIEEYVEQPAEYNIADKMLDMTDDYCLLIPADNPSRSFKTDDPCFHAEENIIKEDVTQGALNECPEKQAFYEYDEEPVVIASTEDDVYIIFDAEEGEKPFIAHRLTTPETSLSPTIAGGTSYISQEERTGDYENVSHGELNDYSDEGNDHDHEEEPLVVASMEDDMYIVFETSVKDKQRGQTSFMSHNPPTPEAASNSAIQKGASYIAQAERKDESFSTPLFWDDHEDTEEDPYSLIYSDDDELYIELPFETADAENPRGRKSFIVHRAPAPAPRPETTDPDIDVSYISKVFRQKEEEKKIYSTGLYQDKVQLAKYEPQVTAQHYALTGQDELILLQEKVKMGIISMDEALQKFQQWQSDKSGLDLLQQKKLQELRNNIIGNKTDDERVYGKP</sequence>
<accession>A0A8J6K590</accession>
<evidence type="ECO:0000313" key="5">
    <source>
        <dbReference type="Proteomes" id="UP000770717"/>
    </source>
</evidence>
<dbReference type="InterPro" id="IPR052446">
    <property type="entry name" value="B-cell_PI3K-Signaling_Adptrs"/>
</dbReference>
<dbReference type="Gene3D" id="1.25.40.20">
    <property type="entry name" value="Ankyrin repeat-containing domain"/>
    <property type="match status" value="1"/>
</dbReference>
<dbReference type="GO" id="GO:0051898">
    <property type="term" value="P:negative regulation of phosphatidylinositol 3-kinase/protein kinase B signal transduction"/>
    <property type="evidence" value="ECO:0007669"/>
    <property type="project" value="TreeGrafter"/>
</dbReference>
<dbReference type="Pfam" id="PF14545">
    <property type="entry name" value="DBB"/>
    <property type="match status" value="1"/>
</dbReference>
<dbReference type="SMART" id="SM01282">
    <property type="entry name" value="DBB"/>
    <property type="match status" value="1"/>
</dbReference>
<dbReference type="InterPro" id="IPR035897">
    <property type="entry name" value="Toll_tir_struct_dom_sf"/>
</dbReference>
<dbReference type="Pfam" id="PF18567">
    <property type="entry name" value="TIR_3"/>
    <property type="match status" value="1"/>
</dbReference>
<dbReference type="PANTHER" id="PTHR16267">
    <property type="entry name" value="BANK1/PIK3AP1 FAMILY MEMBER"/>
    <property type="match status" value="1"/>
</dbReference>
<evidence type="ECO:0000259" key="3">
    <source>
        <dbReference type="PROSITE" id="PS51376"/>
    </source>
</evidence>
<dbReference type="GO" id="GO:1990782">
    <property type="term" value="F:protein tyrosine kinase binding"/>
    <property type="evidence" value="ECO:0007669"/>
    <property type="project" value="TreeGrafter"/>
</dbReference>
<feature type="compositionally biased region" description="Acidic residues" evidence="2">
    <location>
        <begin position="417"/>
        <end position="437"/>
    </location>
</feature>
<proteinExistence type="predicted"/>